<name>F0WDM9_9STRA</name>
<accession>F0WDM9</accession>
<reference evidence="1" key="2">
    <citation type="submission" date="2011-02" db="EMBL/GenBank/DDBJ databases">
        <authorList>
            <person name="MacLean D."/>
        </authorList>
    </citation>
    <scope>NUCLEOTIDE SEQUENCE</scope>
</reference>
<dbReference type="HOGENOM" id="CLU_1322988_0_0_1"/>
<proteinExistence type="predicted"/>
<evidence type="ECO:0000313" key="1">
    <source>
        <dbReference type="EMBL" id="CCA19305.1"/>
    </source>
</evidence>
<protein>
    <submittedName>
        <fullName evidence="1">AlNc14C68G4750 protein</fullName>
    </submittedName>
</protein>
<reference evidence="1" key="1">
    <citation type="journal article" date="2011" name="PLoS Biol.">
        <title>Gene gain and loss during evolution of obligate parasitism in the white rust pathogen of Arabidopsis thaliana.</title>
        <authorList>
            <person name="Kemen E."/>
            <person name="Gardiner A."/>
            <person name="Schultz-Larsen T."/>
            <person name="Kemen A.C."/>
            <person name="Balmuth A.L."/>
            <person name="Robert-Seilaniantz A."/>
            <person name="Bailey K."/>
            <person name="Holub E."/>
            <person name="Studholme D.J."/>
            <person name="Maclean D."/>
            <person name="Jones J.D."/>
        </authorList>
    </citation>
    <scope>NUCLEOTIDE SEQUENCE</scope>
</reference>
<dbReference type="AlphaFoldDB" id="F0WDM9"/>
<organism evidence="1">
    <name type="scientific">Albugo laibachii Nc14</name>
    <dbReference type="NCBI Taxonomy" id="890382"/>
    <lineage>
        <taxon>Eukaryota</taxon>
        <taxon>Sar</taxon>
        <taxon>Stramenopiles</taxon>
        <taxon>Oomycota</taxon>
        <taxon>Peronosporomycetes</taxon>
        <taxon>Albuginales</taxon>
        <taxon>Albuginaceae</taxon>
        <taxon>Albugo</taxon>
    </lineage>
</organism>
<gene>
    <name evidence="1" type="primary">AlNc14C68G4750</name>
    <name evidence="1" type="ORF">ALNC14_054480</name>
</gene>
<sequence length="212" mass="24024">MKFDMEKIPRTSPNRIGLRISGSRRARLLDAGSSISWLRNQAHRILDYMEQGDSKTNVKWSVDALEPPAFKWKIVEKLEVKMHKMKKRNPMVIYKWCQDLLLRSFMEWEPETTRRGIHQRVDFKEAEPNRYSALCSKLSVICAGRSGVAVQTTKSAVEKRVDDKSRAKKAARCGNSGEVMATVDGVENIKTLLDAGSDCRIVSVGLVDTLLL</sequence>
<dbReference type="EMBL" id="FR824113">
    <property type="protein sequence ID" value="CCA19305.1"/>
    <property type="molecule type" value="Genomic_DNA"/>
</dbReference>